<reference evidence="4 5" key="1">
    <citation type="submission" date="2018-07" db="EMBL/GenBank/DDBJ databases">
        <title>Genome sequences of Haloplanus sp. CBA1113.</title>
        <authorList>
            <person name="Kim Y.B."/>
            <person name="Roh S.W."/>
        </authorList>
    </citation>
    <scope>NUCLEOTIDE SEQUENCE [LARGE SCALE GENOMIC DNA]</scope>
    <source>
        <strain evidence="4 5">CBA1113</strain>
    </source>
</reference>
<dbReference type="PANTHER" id="PTHR34236:SF1">
    <property type="entry name" value="DIMETHYL SULFOXIDE REDUCTASE TRANSCRIPTIONAL ACTIVATOR"/>
    <property type="match status" value="1"/>
</dbReference>
<dbReference type="InterPro" id="IPR007050">
    <property type="entry name" value="HTH_bacterioopsin"/>
</dbReference>
<evidence type="ECO:0000256" key="1">
    <source>
        <dbReference type="ARBA" id="ARBA00023015"/>
    </source>
</evidence>
<name>A0A345E5L3_9EURY</name>
<dbReference type="Pfam" id="PF04967">
    <property type="entry name" value="HTH_10"/>
    <property type="match status" value="1"/>
</dbReference>
<proteinExistence type="predicted"/>
<dbReference type="RefSeq" id="WP_114586611.1">
    <property type="nucleotide sequence ID" value="NZ_CP031150.1"/>
</dbReference>
<evidence type="ECO:0000313" key="4">
    <source>
        <dbReference type="EMBL" id="AXG07485.1"/>
    </source>
</evidence>
<dbReference type="EMBL" id="CP031150">
    <property type="protein sequence ID" value="AXG07485.1"/>
    <property type="molecule type" value="Genomic_DNA"/>
</dbReference>
<feature type="domain" description="HTH bat-type" evidence="3">
    <location>
        <begin position="152"/>
        <end position="201"/>
    </location>
</feature>
<evidence type="ECO:0000313" key="5">
    <source>
        <dbReference type="Proteomes" id="UP000253273"/>
    </source>
</evidence>
<protein>
    <submittedName>
        <fullName evidence="4">Helix-turn-helix domain-containing protein</fullName>
    </submittedName>
</protein>
<keyword evidence="1" id="KW-0805">Transcription regulation</keyword>
<sequence>MPTAKLAVTLPADIWIADLSTRYPEATFRVLAAMTDEDTGIGLVEIVATGVGDVLDSLDGADGVRVFETLYRGDDRALVQFETDDPLILMSVRDSRAPFEPPVTIVDGVADLEITAPRERLSSLADQFRTLGLQFDVRSVRTTIDSESVVSDGQRELIEAAVEKGYYDTPRTCTLTEFADHLGVAKSTASERLHRAEGAIIRAFVGDDAPTGDEGL</sequence>
<dbReference type="OrthoDB" id="51502at2157"/>
<dbReference type="GeneID" id="37284561"/>
<evidence type="ECO:0000259" key="3">
    <source>
        <dbReference type="Pfam" id="PF04967"/>
    </source>
</evidence>
<dbReference type="KEGG" id="haj:DU500_14210"/>
<evidence type="ECO:0000256" key="2">
    <source>
        <dbReference type="ARBA" id="ARBA00023163"/>
    </source>
</evidence>
<gene>
    <name evidence="4" type="ORF">DU500_14210</name>
</gene>
<accession>A0A345E5L3</accession>
<dbReference type="PANTHER" id="PTHR34236">
    <property type="entry name" value="DIMETHYL SULFOXIDE REDUCTASE TRANSCRIPTIONAL ACTIVATOR"/>
    <property type="match status" value="1"/>
</dbReference>
<keyword evidence="5" id="KW-1185">Reference proteome</keyword>
<dbReference type="Proteomes" id="UP000253273">
    <property type="component" value="Chromosome"/>
</dbReference>
<dbReference type="AlphaFoldDB" id="A0A345E5L3"/>
<keyword evidence="2" id="KW-0804">Transcription</keyword>
<organism evidence="4 5">
    <name type="scientific">Haloplanus rubicundus</name>
    <dbReference type="NCBI Taxonomy" id="1547898"/>
    <lineage>
        <taxon>Archaea</taxon>
        <taxon>Methanobacteriati</taxon>
        <taxon>Methanobacteriota</taxon>
        <taxon>Stenosarchaea group</taxon>
        <taxon>Halobacteria</taxon>
        <taxon>Halobacteriales</taxon>
        <taxon>Haloferacaceae</taxon>
        <taxon>Haloplanus</taxon>
    </lineage>
</organism>